<reference evidence="2 3" key="1">
    <citation type="submission" date="2017-05" db="EMBL/GenBank/DDBJ databases">
        <title>Streptomyces alboflavus Genome sequencing and assembly.</title>
        <authorList>
            <person name="Wang Y."/>
            <person name="Du B."/>
            <person name="Ding Y."/>
            <person name="Liu H."/>
            <person name="Hou Q."/>
            <person name="Liu K."/>
            <person name="Wang C."/>
            <person name="Yao L."/>
        </authorList>
    </citation>
    <scope>NUCLEOTIDE SEQUENCE [LARGE SCALE GENOMIC DNA]</scope>
    <source>
        <strain evidence="2 3">MDJK44</strain>
    </source>
</reference>
<dbReference type="STRING" id="67267.GCA_000716675_02438"/>
<dbReference type="SUPFAM" id="SSF63829">
    <property type="entry name" value="Calcium-dependent phosphotriesterase"/>
    <property type="match status" value="1"/>
</dbReference>
<evidence type="ECO:0000256" key="1">
    <source>
        <dbReference type="SAM" id="SignalP"/>
    </source>
</evidence>
<dbReference type="EMBL" id="CP021748">
    <property type="protein sequence ID" value="ARX83628.1"/>
    <property type="molecule type" value="Genomic_DNA"/>
</dbReference>
<proteinExistence type="predicted"/>
<keyword evidence="3" id="KW-1185">Reference proteome</keyword>
<name>A0A1Z1WB79_9ACTN</name>
<dbReference type="Gene3D" id="2.120.10.30">
    <property type="entry name" value="TolB, C-terminal domain"/>
    <property type="match status" value="1"/>
</dbReference>
<dbReference type="eggNOG" id="COG3386">
    <property type="taxonomic scope" value="Bacteria"/>
</dbReference>
<protein>
    <submittedName>
        <fullName evidence="2">Superoxide dismutase</fullName>
    </submittedName>
</protein>
<evidence type="ECO:0000313" key="3">
    <source>
        <dbReference type="Proteomes" id="UP000195880"/>
    </source>
</evidence>
<dbReference type="InterPro" id="IPR006311">
    <property type="entry name" value="TAT_signal"/>
</dbReference>
<accession>A0A1Z1WB79</accession>
<dbReference type="OrthoDB" id="504981at2"/>
<dbReference type="AlphaFoldDB" id="A0A1Z1WB79"/>
<organism evidence="2 3">
    <name type="scientific">Streptomyces alboflavus</name>
    <dbReference type="NCBI Taxonomy" id="67267"/>
    <lineage>
        <taxon>Bacteria</taxon>
        <taxon>Bacillati</taxon>
        <taxon>Actinomycetota</taxon>
        <taxon>Actinomycetes</taxon>
        <taxon>Kitasatosporales</taxon>
        <taxon>Streptomycetaceae</taxon>
        <taxon>Streptomyces</taxon>
    </lineage>
</organism>
<evidence type="ECO:0000313" key="2">
    <source>
        <dbReference type="EMBL" id="ARX83628.1"/>
    </source>
</evidence>
<dbReference type="KEGG" id="salf:SMD44_03051"/>
<sequence length="341" mass="35520">MTSQQLPDHSARSAHSFRPSRRALLAGAGASALGIASGAAFAGNASARAASDGAAAWPTTFPLPNGFQPEGIAIGRAPYAYLGSLGTGAVYRADLRTGRGELLHPGVPGVPAVGMKVGRDGLLYVAGGASGSARVLDLRTGAIVATYQLAAETGHFVNDVHLGADRAWFTDSSDRVLYGVPLGRGGQGDVRHVRLGGDWQQEPGVFNANGITSTPDGRALIVVNSQPVGRLYRVDPRTGHADEIRLKGADGVPNGDGLVRVGRTLFVVQNRFNVVTGFRLGADGRSAALRHRLTDPRFDIPATAARFGDRLYLVNARFTTPPTPDTTYDVVAVPLPGVATG</sequence>
<feature type="signal peptide" evidence="1">
    <location>
        <begin position="1"/>
        <end position="42"/>
    </location>
</feature>
<dbReference type="Proteomes" id="UP000195880">
    <property type="component" value="Chromosome"/>
</dbReference>
<gene>
    <name evidence="2" type="ORF">SMD44_03051</name>
</gene>
<keyword evidence="1" id="KW-0732">Signal</keyword>
<dbReference type="InterPro" id="IPR011042">
    <property type="entry name" value="6-blade_b-propeller_TolB-like"/>
</dbReference>
<feature type="chain" id="PRO_5038644496" evidence="1">
    <location>
        <begin position="43"/>
        <end position="341"/>
    </location>
</feature>
<dbReference type="PROSITE" id="PS51318">
    <property type="entry name" value="TAT"/>
    <property type="match status" value="1"/>
</dbReference>
<dbReference type="RefSeq" id="WP_087884192.1">
    <property type="nucleotide sequence ID" value="NZ_CP021748.1"/>
</dbReference>